<dbReference type="EMBL" id="JAEVFJ010000043">
    <property type="protein sequence ID" value="KAH8085973.1"/>
    <property type="molecule type" value="Genomic_DNA"/>
</dbReference>
<accession>A0A8K0UGY3</accession>
<gene>
    <name evidence="2" type="ORF">BXZ70DRAFT_900016</name>
</gene>
<comment type="caution">
    <text evidence="2">The sequence shown here is derived from an EMBL/GenBank/DDBJ whole genome shotgun (WGS) entry which is preliminary data.</text>
</comment>
<feature type="non-terminal residue" evidence="2">
    <location>
        <position position="1"/>
    </location>
</feature>
<evidence type="ECO:0000313" key="2">
    <source>
        <dbReference type="EMBL" id="KAH8085973.1"/>
    </source>
</evidence>
<evidence type="ECO:0000313" key="3">
    <source>
        <dbReference type="Proteomes" id="UP000813824"/>
    </source>
</evidence>
<protein>
    <submittedName>
        <fullName evidence="2">Uncharacterized protein</fullName>
    </submittedName>
</protein>
<name>A0A8K0UGY3_9AGAR</name>
<keyword evidence="3" id="KW-1185">Reference proteome</keyword>
<reference evidence="2" key="1">
    <citation type="journal article" date="2021" name="New Phytol.">
        <title>Evolutionary innovations through gain and loss of genes in the ectomycorrhizal Boletales.</title>
        <authorList>
            <person name="Wu G."/>
            <person name="Miyauchi S."/>
            <person name="Morin E."/>
            <person name="Kuo A."/>
            <person name="Drula E."/>
            <person name="Varga T."/>
            <person name="Kohler A."/>
            <person name="Feng B."/>
            <person name="Cao Y."/>
            <person name="Lipzen A."/>
            <person name="Daum C."/>
            <person name="Hundley H."/>
            <person name="Pangilinan J."/>
            <person name="Johnson J."/>
            <person name="Barry K."/>
            <person name="LaButti K."/>
            <person name="Ng V."/>
            <person name="Ahrendt S."/>
            <person name="Min B."/>
            <person name="Choi I.G."/>
            <person name="Park H."/>
            <person name="Plett J.M."/>
            <person name="Magnuson J."/>
            <person name="Spatafora J.W."/>
            <person name="Nagy L.G."/>
            <person name="Henrissat B."/>
            <person name="Grigoriev I.V."/>
            <person name="Yang Z.L."/>
            <person name="Xu J."/>
            <person name="Martin F.M."/>
        </authorList>
    </citation>
    <scope>NUCLEOTIDE SEQUENCE</scope>
    <source>
        <strain evidence="2">KKN 215</strain>
    </source>
</reference>
<organism evidence="2 3">
    <name type="scientific">Cristinia sonorae</name>
    <dbReference type="NCBI Taxonomy" id="1940300"/>
    <lineage>
        <taxon>Eukaryota</taxon>
        <taxon>Fungi</taxon>
        <taxon>Dikarya</taxon>
        <taxon>Basidiomycota</taxon>
        <taxon>Agaricomycotina</taxon>
        <taxon>Agaricomycetes</taxon>
        <taxon>Agaricomycetidae</taxon>
        <taxon>Agaricales</taxon>
        <taxon>Pleurotineae</taxon>
        <taxon>Stephanosporaceae</taxon>
        <taxon>Cristinia</taxon>
    </lineage>
</organism>
<proteinExistence type="predicted"/>
<sequence>PTKATIQLRLTKAEKGGDVGHTDWIAEGMAIQEAQILLKAQIKKAGKRPTVADATAIESRRNRLQNRIDAFQEQSSRHFPEDLQALNFVEETYDATLDSVDFADPNVELDPEEFNNANSTPAYVPPERQPLHLPSAVIIAQPSPLLTTLRAKEYQLRLGQINDALKNMRLGIAHRAFLYRKTVRPTRGYTGVTRAHRLVQNVSQSVSKDARIYNAAFAAMKRAACPEDASVVSLYRPVRTADLKADTAALDFNQPGNRNTSLSWIWSVNHGDDSPDEMVEAMISVARVSFLRAWARLERWKEEEVLVSNEVDWVRRFFQFQQNTWRVRASGIGTDGQRAYAAREAAMWEGLTDQAADTLARLQPIRARIHQVFAIQHGGTTEAAGVSSNSPAALSQPEVDTTQPETRIPQPPSL</sequence>
<feature type="compositionally biased region" description="Polar residues" evidence="1">
    <location>
        <begin position="386"/>
        <end position="405"/>
    </location>
</feature>
<feature type="region of interest" description="Disordered" evidence="1">
    <location>
        <begin position="381"/>
        <end position="414"/>
    </location>
</feature>
<evidence type="ECO:0000256" key="1">
    <source>
        <dbReference type="SAM" id="MobiDB-lite"/>
    </source>
</evidence>
<dbReference type="Proteomes" id="UP000813824">
    <property type="component" value="Unassembled WGS sequence"/>
</dbReference>
<dbReference type="OrthoDB" id="3263473at2759"/>
<dbReference type="AlphaFoldDB" id="A0A8K0UGY3"/>